<evidence type="ECO:0000313" key="4">
    <source>
        <dbReference type="Proteomes" id="UP000030428"/>
    </source>
</evidence>
<feature type="domain" description="Protein kinase" evidence="2">
    <location>
        <begin position="1"/>
        <end position="250"/>
    </location>
</feature>
<dbReference type="PANTHER" id="PTHR24361">
    <property type="entry name" value="MITOGEN-ACTIVATED KINASE KINASE KINASE"/>
    <property type="match status" value="1"/>
</dbReference>
<name>A0A0A6RTX4_9GAMM</name>
<dbReference type="SUPFAM" id="SSF49879">
    <property type="entry name" value="SMAD/FHA domain"/>
    <property type="match status" value="1"/>
</dbReference>
<dbReference type="EMBL" id="JSZA02000018">
    <property type="protein sequence ID" value="KHD11195.1"/>
    <property type="molecule type" value="Genomic_DNA"/>
</dbReference>
<dbReference type="GO" id="GO:0004674">
    <property type="term" value="F:protein serine/threonine kinase activity"/>
    <property type="evidence" value="ECO:0007669"/>
    <property type="project" value="TreeGrafter"/>
</dbReference>
<dbReference type="PROSITE" id="PS50011">
    <property type="entry name" value="PROTEIN_KINASE_DOM"/>
    <property type="match status" value="1"/>
</dbReference>
<sequence length="399" mass="46251">MLAIRASDKSNIITHQNQDDIYKYGLEKFVDEAKMLRRFQTSPNLVTIYRVFQENNTAYFTMAYHPGMTLEEYVKQKSSQGGITEKELLYLMREVLNGLKALHNENIFLREIKPSKIYLPHKDKPFLLYFGNARLAIRDSSSFYEEFLIPSYAPKEQYEKTERQGAYTDIYACAATMYACMRGRFKKNILLPPPDSLDICLGQAKLEHLEKVSRQPVSREFNHAVHFALQCEHHNRPQSVAEWLSYLPFPPSYELLGIAGEYEGATITLNEEPIMLGKNPAKCNLVIQNHSLSRVSGVHCQVYVKNDRIYLEDFSLHGTTVNEHNEVVKQRKTELKPNDTLNLVGEAVFQIIQNEQKPLQPEPPHSITTTPTSFWQRFAAWFIEKKNRHDMIVNKEFKP</sequence>
<dbReference type="InterPro" id="IPR000719">
    <property type="entry name" value="Prot_kinase_dom"/>
</dbReference>
<comment type="caution">
    <text evidence="3">The sequence shown here is derived from an EMBL/GenBank/DDBJ whole genome shotgun (WGS) entry which is preliminary data.</text>
</comment>
<dbReference type="AlphaFoldDB" id="A0A0A6RTX4"/>
<organism evidence="3 4">
    <name type="scientific">Candidatus Thiomargarita nelsonii</name>
    <dbReference type="NCBI Taxonomy" id="1003181"/>
    <lineage>
        <taxon>Bacteria</taxon>
        <taxon>Pseudomonadati</taxon>
        <taxon>Pseudomonadota</taxon>
        <taxon>Gammaproteobacteria</taxon>
        <taxon>Thiotrichales</taxon>
        <taxon>Thiotrichaceae</taxon>
        <taxon>Thiomargarita</taxon>
    </lineage>
</organism>
<dbReference type="InterPro" id="IPR011009">
    <property type="entry name" value="Kinase-like_dom_sf"/>
</dbReference>
<evidence type="ECO:0000259" key="1">
    <source>
        <dbReference type="PROSITE" id="PS50006"/>
    </source>
</evidence>
<evidence type="ECO:0000259" key="2">
    <source>
        <dbReference type="PROSITE" id="PS50011"/>
    </source>
</evidence>
<proteinExistence type="predicted"/>
<accession>A0A0A6RTX4</accession>
<dbReference type="SMART" id="SM00220">
    <property type="entry name" value="S_TKc"/>
    <property type="match status" value="1"/>
</dbReference>
<dbReference type="GO" id="GO:0005737">
    <property type="term" value="C:cytoplasm"/>
    <property type="evidence" value="ECO:0007669"/>
    <property type="project" value="TreeGrafter"/>
</dbReference>
<gene>
    <name evidence="3" type="ORF">PN36_06235</name>
</gene>
<dbReference type="CDD" id="cd00060">
    <property type="entry name" value="FHA"/>
    <property type="match status" value="1"/>
</dbReference>
<evidence type="ECO:0000313" key="3">
    <source>
        <dbReference type="EMBL" id="KHD11195.1"/>
    </source>
</evidence>
<keyword evidence="4" id="KW-1185">Reference proteome</keyword>
<dbReference type="InterPro" id="IPR000253">
    <property type="entry name" value="FHA_dom"/>
</dbReference>
<dbReference type="Pfam" id="PF00498">
    <property type="entry name" value="FHA"/>
    <property type="match status" value="1"/>
</dbReference>
<evidence type="ECO:0008006" key="5">
    <source>
        <dbReference type="Google" id="ProtNLM"/>
    </source>
</evidence>
<dbReference type="PROSITE" id="PS50006">
    <property type="entry name" value="FHA_DOMAIN"/>
    <property type="match status" value="1"/>
</dbReference>
<dbReference type="Gene3D" id="2.60.200.20">
    <property type="match status" value="1"/>
</dbReference>
<feature type="domain" description="FHA" evidence="1">
    <location>
        <begin position="274"/>
        <end position="326"/>
    </location>
</feature>
<protein>
    <recommendedName>
        <fullName evidence="5">FHA domain-containing protein</fullName>
    </recommendedName>
</protein>
<dbReference type="SUPFAM" id="SSF56112">
    <property type="entry name" value="Protein kinase-like (PK-like)"/>
    <property type="match status" value="1"/>
</dbReference>
<dbReference type="Pfam" id="PF00069">
    <property type="entry name" value="Pkinase"/>
    <property type="match status" value="1"/>
</dbReference>
<dbReference type="GO" id="GO:0005524">
    <property type="term" value="F:ATP binding"/>
    <property type="evidence" value="ECO:0007669"/>
    <property type="project" value="InterPro"/>
</dbReference>
<dbReference type="InterPro" id="IPR008984">
    <property type="entry name" value="SMAD_FHA_dom_sf"/>
</dbReference>
<dbReference type="InterPro" id="IPR053235">
    <property type="entry name" value="Ser_Thr_kinase"/>
</dbReference>
<dbReference type="Proteomes" id="UP000030428">
    <property type="component" value="Unassembled WGS sequence"/>
</dbReference>
<dbReference type="SMART" id="SM00240">
    <property type="entry name" value="FHA"/>
    <property type="match status" value="1"/>
</dbReference>
<dbReference type="PANTHER" id="PTHR24361:SF785">
    <property type="entry name" value="DUAL SPECIFICITY MITOGEN-ACTIVATED PROTEIN KINASE KINASE 1"/>
    <property type="match status" value="1"/>
</dbReference>
<reference evidence="3 4" key="1">
    <citation type="journal article" date="2016" name="Front. Microbiol.">
        <title>Single-Cell (Meta-)Genomics of a Dimorphic Candidatus Thiomargarita nelsonii Reveals Genomic Plasticity.</title>
        <authorList>
            <person name="Flood B.E."/>
            <person name="Fliss P."/>
            <person name="Jones D.S."/>
            <person name="Dick G.J."/>
            <person name="Jain S."/>
            <person name="Kaster A.K."/>
            <person name="Winkel M."/>
            <person name="Mussmann M."/>
            <person name="Bailey J."/>
        </authorList>
    </citation>
    <scope>NUCLEOTIDE SEQUENCE [LARGE SCALE GENOMIC DNA]</scope>
    <source>
        <strain evidence="3">Hydrate Ridge</strain>
    </source>
</reference>
<dbReference type="Gene3D" id="1.10.510.10">
    <property type="entry name" value="Transferase(Phosphotransferase) domain 1"/>
    <property type="match status" value="1"/>
</dbReference>